<keyword evidence="1" id="KW-0812">Transmembrane</keyword>
<gene>
    <name evidence="2" type="ORF">HanXRQr2_Chr05g0213581</name>
</gene>
<comment type="caution">
    <text evidence="2">The sequence shown here is derived from an EMBL/GenBank/DDBJ whole genome shotgun (WGS) entry which is preliminary data.</text>
</comment>
<proteinExistence type="predicted"/>
<dbReference type="AlphaFoldDB" id="A0A9K3IZJ4"/>
<feature type="transmembrane region" description="Helical" evidence="1">
    <location>
        <begin position="25"/>
        <end position="45"/>
    </location>
</feature>
<evidence type="ECO:0000313" key="3">
    <source>
        <dbReference type="Proteomes" id="UP000215914"/>
    </source>
</evidence>
<accession>A0A9K3IZJ4</accession>
<sequence length="112" mass="12933">MLYSSKFYSLSFDEGDYCLTRKTSLHVLILEILWDSLCLVVVWFLGRLAVSGFRSFVMVTISYFDGDAGVVCRMATTSSKRPVWFAKMMIWSSESLKHFVSILVMMLFHHLT</sequence>
<keyword evidence="1" id="KW-1133">Transmembrane helix</keyword>
<reference evidence="2" key="1">
    <citation type="journal article" date="2017" name="Nature">
        <title>The sunflower genome provides insights into oil metabolism, flowering and Asterid evolution.</title>
        <authorList>
            <person name="Badouin H."/>
            <person name="Gouzy J."/>
            <person name="Grassa C.J."/>
            <person name="Murat F."/>
            <person name="Staton S.E."/>
            <person name="Cottret L."/>
            <person name="Lelandais-Briere C."/>
            <person name="Owens G.L."/>
            <person name="Carrere S."/>
            <person name="Mayjonade B."/>
            <person name="Legrand L."/>
            <person name="Gill N."/>
            <person name="Kane N.C."/>
            <person name="Bowers J.E."/>
            <person name="Hubner S."/>
            <person name="Bellec A."/>
            <person name="Berard A."/>
            <person name="Berges H."/>
            <person name="Blanchet N."/>
            <person name="Boniface M.C."/>
            <person name="Brunel D."/>
            <person name="Catrice O."/>
            <person name="Chaidir N."/>
            <person name="Claudel C."/>
            <person name="Donnadieu C."/>
            <person name="Faraut T."/>
            <person name="Fievet G."/>
            <person name="Helmstetter N."/>
            <person name="King M."/>
            <person name="Knapp S.J."/>
            <person name="Lai Z."/>
            <person name="Le Paslier M.C."/>
            <person name="Lippi Y."/>
            <person name="Lorenzon L."/>
            <person name="Mandel J.R."/>
            <person name="Marage G."/>
            <person name="Marchand G."/>
            <person name="Marquand E."/>
            <person name="Bret-Mestries E."/>
            <person name="Morien E."/>
            <person name="Nambeesan S."/>
            <person name="Nguyen T."/>
            <person name="Pegot-Espagnet P."/>
            <person name="Pouilly N."/>
            <person name="Raftis F."/>
            <person name="Sallet E."/>
            <person name="Schiex T."/>
            <person name="Thomas J."/>
            <person name="Vandecasteele C."/>
            <person name="Vares D."/>
            <person name="Vear F."/>
            <person name="Vautrin S."/>
            <person name="Crespi M."/>
            <person name="Mangin B."/>
            <person name="Burke J.M."/>
            <person name="Salse J."/>
            <person name="Munos S."/>
            <person name="Vincourt P."/>
            <person name="Rieseberg L.H."/>
            <person name="Langlade N.B."/>
        </authorList>
    </citation>
    <scope>NUCLEOTIDE SEQUENCE</scope>
    <source>
        <tissue evidence="2">Leaves</tissue>
    </source>
</reference>
<reference evidence="2" key="2">
    <citation type="submission" date="2020-06" db="EMBL/GenBank/DDBJ databases">
        <title>Helianthus annuus Genome sequencing and assembly Release 2.</title>
        <authorList>
            <person name="Gouzy J."/>
            <person name="Langlade N."/>
            <person name="Munos S."/>
        </authorList>
    </citation>
    <scope>NUCLEOTIDE SEQUENCE</scope>
    <source>
        <tissue evidence="2">Leaves</tissue>
    </source>
</reference>
<protein>
    <submittedName>
        <fullName evidence="2">Uncharacterized protein</fullName>
    </submittedName>
</protein>
<name>A0A9K3IZJ4_HELAN</name>
<organism evidence="2 3">
    <name type="scientific">Helianthus annuus</name>
    <name type="common">Common sunflower</name>
    <dbReference type="NCBI Taxonomy" id="4232"/>
    <lineage>
        <taxon>Eukaryota</taxon>
        <taxon>Viridiplantae</taxon>
        <taxon>Streptophyta</taxon>
        <taxon>Embryophyta</taxon>
        <taxon>Tracheophyta</taxon>
        <taxon>Spermatophyta</taxon>
        <taxon>Magnoliopsida</taxon>
        <taxon>eudicotyledons</taxon>
        <taxon>Gunneridae</taxon>
        <taxon>Pentapetalae</taxon>
        <taxon>asterids</taxon>
        <taxon>campanulids</taxon>
        <taxon>Asterales</taxon>
        <taxon>Asteraceae</taxon>
        <taxon>Asteroideae</taxon>
        <taxon>Heliantheae alliance</taxon>
        <taxon>Heliantheae</taxon>
        <taxon>Helianthus</taxon>
    </lineage>
</organism>
<evidence type="ECO:0000256" key="1">
    <source>
        <dbReference type="SAM" id="Phobius"/>
    </source>
</evidence>
<keyword evidence="1" id="KW-0472">Membrane</keyword>
<dbReference type="Gramene" id="mRNA:HanXRQr2_Chr05g0213581">
    <property type="protein sequence ID" value="mRNA:HanXRQr2_Chr05g0213581"/>
    <property type="gene ID" value="HanXRQr2_Chr05g0213581"/>
</dbReference>
<keyword evidence="3" id="KW-1185">Reference proteome</keyword>
<evidence type="ECO:0000313" key="2">
    <source>
        <dbReference type="EMBL" id="KAF5805788.1"/>
    </source>
</evidence>
<dbReference type="Proteomes" id="UP000215914">
    <property type="component" value="Unassembled WGS sequence"/>
</dbReference>
<dbReference type="EMBL" id="MNCJ02000320">
    <property type="protein sequence ID" value="KAF5805788.1"/>
    <property type="molecule type" value="Genomic_DNA"/>
</dbReference>